<dbReference type="KEGG" id="crf:FRC0190_01288"/>
<gene>
    <name evidence="2" type="ORF">FRC0190_01288</name>
</gene>
<protein>
    <submittedName>
        <fullName evidence="2">Uncharacterized protein</fullName>
    </submittedName>
</protein>
<evidence type="ECO:0000256" key="1">
    <source>
        <dbReference type="SAM" id="MobiDB-lite"/>
    </source>
</evidence>
<dbReference type="SUPFAM" id="SSF52540">
    <property type="entry name" value="P-loop containing nucleoside triphosphate hydrolases"/>
    <property type="match status" value="1"/>
</dbReference>
<evidence type="ECO:0000313" key="3">
    <source>
        <dbReference type="Proteomes" id="UP000423525"/>
    </source>
</evidence>
<reference evidence="2 3" key="1">
    <citation type="submission" date="2019-11" db="EMBL/GenBank/DDBJ databases">
        <authorList>
            <person name="Brisse S."/>
        </authorList>
    </citation>
    <scope>NUCLEOTIDE SEQUENCE [LARGE SCALE GENOMIC DNA]</scope>
    <source>
        <strain evidence="2">FRC0190</strain>
    </source>
</reference>
<dbReference type="Proteomes" id="UP000423525">
    <property type="component" value="Chromosome"/>
</dbReference>
<organism evidence="2 3">
    <name type="scientific">Corynebacterium rouxii</name>
    <dbReference type="NCBI Taxonomy" id="2719119"/>
    <lineage>
        <taxon>Bacteria</taxon>
        <taxon>Bacillati</taxon>
        <taxon>Actinomycetota</taxon>
        <taxon>Actinomycetes</taxon>
        <taxon>Mycobacteriales</taxon>
        <taxon>Corynebacteriaceae</taxon>
        <taxon>Corynebacterium</taxon>
    </lineage>
</organism>
<feature type="compositionally biased region" description="Basic and acidic residues" evidence="1">
    <location>
        <begin position="173"/>
        <end position="192"/>
    </location>
</feature>
<dbReference type="EMBL" id="LR738855">
    <property type="protein sequence ID" value="VZH85323.1"/>
    <property type="molecule type" value="Genomic_DNA"/>
</dbReference>
<dbReference type="Pfam" id="PF13671">
    <property type="entry name" value="AAA_33"/>
    <property type="match status" value="1"/>
</dbReference>
<dbReference type="InterPro" id="IPR027417">
    <property type="entry name" value="P-loop_NTPase"/>
</dbReference>
<name>A0A6I8MG27_9CORY</name>
<evidence type="ECO:0000313" key="2">
    <source>
        <dbReference type="EMBL" id="VZH85323.1"/>
    </source>
</evidence>
<proteinExistence type="predicted"/>
<sequence length="242" mass="27075">MGLHIVTGPPAAGKTTFVDAHRTDGDIVIDFDAIANTIAGKPASNHEHTRQVVAATKLMRQAAIDHALTNPEATIWIIHTKPSKTVLSTYRQRGAEIHVIDPGKQTVMQRCKQQRPPYVLKIAADWYEATEKANTTRRGYGATHQKNRRRLLAQHIDGTPCEHCGKPMYKDPQRNFDHAPLEADHPEGKEQARMGTQAQKRTNHATRLLHRRCNRQLGVKVRNELNGHTQGSTAPDTGFQWA</sequence>
<dbReference type="Gene3D" id="3.40.50.300">
    <property type="entry name" value="P-loop containing nucleotide triphosphate hydrolases"/>
    <property type="match status" value="1"/>
</dbReference>
<dbReference type="RefSeq" id="WP_155872901.1">
    <property type="nucleotide sequence ID" value="NZ_LR738855.1"/>
</dbReference>
<dbReference type="AlphaFoldDB" id="A0A6I8MG27"/>
<accession>A0A6I8MG27</accession>
<feature type="region of interest" description="Disordered" evidence="1">
    <location>
        <begin position="173"/>
        <end position="196"/>
    </location>
</feature>